<feature type="site" description="Contributes to redox potential value" evidence="4">
    <location>
        <position position="32"/>
    </location>
</feature>
<dbReference type="Proteomes" id="UP000193467">
    <property type="component" value="Unassembled WGS sequence"/>
</dbReference>
<feature type="active site" description="Nucleophile" evidence="4">
    <location>
        <position position="34"/>
    </location>
</feature>
<dbReference type="InParanoid" id="A0A1Y2F645"/>
<organism evidence="7 8">
    <name type="scientific">Leucosporidium creatinivorum</name>
    <dbReference type="NCBI Taxonomy" id="106004"/>
    <lineage>
        <taxon>Eukaryota</taxon>
        <taxon>Fungi</taxon>
        <taxon>Dikarya</taxon>
        <taxon>Basidiomycota</taxon>
        <taxon>Pucciniomycotina</taxon>
        <taxon>Microbotryomycetes</taxon>
        <taxon>Leucosporidiales</taxon>
        <taxon>Leucosporidium</taxon>
    </lineage>
</organism>
<dbReference type="Gene3D" id="3.40.30.10">
    <property type="entry name" value="Glutaredoxin"/>
    <property type="match status" value="1"/>
</dbReference>
<comment type="caution">
    <text evidence="7">The sequence shown here is derived from an EMBL/GenBank/DDBJ whole genome shotgun (WGS) entry which is preliminary data.</text>
</comment>
<dbReference type="OrthoDB" id="2121326at2759"/>
<feature type="disulfide bond" description="Redox-active" evidence="5">
    <location>
        <begin position="31"/>
        <end position="34"/>
    </location>
</feature>
<keyword evidence="5" id="KW-0676">Redox-active center</keyword>
<dbReference type="AlphaFoldDB" id="A0A1Y2F645"/>
<keyword evidence="2 5" id="KW-1015">Disulfide bond</keyword>
<dbReference type="InterPro" id="IPR013766">
    <property type="entry name" value="Thioredoxin_domain"/>
</dbReference>
<evidence type="ECO:0000256" key="3">
    <source>
        <dbReference type="PIRNR" id="PIRNR000077"/>
    </source>
</evidence>
<feature type="domain" description="Thioredoxin" evidence="6">
    <location>
        <begin position="1"/>
        <end position="105"/>
    </location>
</feature>
<dbReference type="Pfam" id="PF00085">
    <property type="entry name" value="Thioredoxin"/>
    <property type="match status" value="1"/>
</dbReference>
<evidence type="ECO:0000256" key="2">
    <source>
        <dbReference type="ARBA" id="ARBA00023157"/>
    </source>
</evidence>
<dbReference type="FunFam" id="3.40.30.10:FF:000245">
    <property type="entry name" value="Thioredoxin"/>
    <property type="match status" value="1"/>
</dbReference>
<name>A0A1Y2F645_9BASI</name>
<dbReference type="STRING" id="106004.A0A1Y2F645"/>
<dbReference type="PROSITE" id="PS00194">
    <property type="entry name" value="THIOREDOXIN_1"/>
    <property type="match status" value="1"/>
</dbReference>
<feature type="site" description="Deprotonates C-terminal active site Cys" evidence="4">
    <location>
        <position position="25"/>
    </location>
</feature>
<evidence type="ECO:0000313" key="7">
    <source>
        <dbReference type="EMBL" id="ORY79361.1"/>
    </source>
</evidence>
<dbReference type="PANTHER" id="PTHR46115">
    <property type="entry name" value="THIOREDOXIN-LIKE PROTEIN 1"/>
    <property type="match status" value="1"/>
</dbReference>
<dbReference type="InterPro" id="IPR005746">
    <property type="entry name" value="Thioredoxin"/>
</dbReference>
<dbReference type="NCBIfam" id="TIGR01068">
    <property type="entry name" value="thioredoxin"/>
    <property type="match status" value="1"/>
</dbReference>
<dbReference type="PIRSF" id="PIRSF000077">
    <property type="entry name" value="Thioredoxin"/>
    <property type="match status" value="1"/>
</dbReference>
<dbReference type="PRINTS" id="PR00421">
    <property type="entry name" value="THIOREDOXIN"/>
</dbReference>
<dbReference type="GO" id="GO:0015035">
    <property type="term" value="F:protein-disulfide reductase activity"/>
    <property type="evidence" value="ECO:0007669"/>
    <property type="project" value="InterPro"/>
</dbReference>
<dbReference type="PROSITE" id="PS51352">
    <property type="entry name" value="THIOREDOXIN_2"/>
    <property type="match status" value="1"/>
</dbReference>
<dbReference type="EMBL" id="MCGR01000027">
    <property type="protein sequence ID" value="ORY79361.1"/>
    <property type="molecule type" value="Genomic_DNA"/>
</dbReference>
<dbReference type="FunCoup" id="A0A1Y2F645">
    <property type="interactions" value="226"/>
</dbReference>
<evidence type="ECO:0000259" key="6">
    <source>
        <dbReference type="PROSITE" id="PS51352"/>
    </source>
</evidence>
<proteinExistence type="inferred from homology"/>
<protein>
    <recommendedName>
        <fullName evidence="1 3">Thioredoxin</fullName>
    </recommendedName>
</protein>
<feature type="active site" description="Nucleophile" evidence="4">
    <location>
        <position position="31"/>
    </location>
</feature>
<evidence type="ECO:0000256" key="4">
    <source>
        <dbReference type="PIRSR" id="PIRSR000077-1"/>
    </source>
</evidence>
<dbReference type="InterPro" id="IPR036249">
    <property type="entry name" value="Thioredoxin-like_sf"/>
</dbReference>
<comment type="similarity">
    <text evidence="3">Belongs to the thioredoxin family.</text>
</comment>
<keyword evidence="8" id="KW-1185">Reference proteome</keyword>
<evidence type="ECO:0000256" key="1">
    <source>
        <dbReference type="ARBA" id="ARBA00020570"/>
    </source>
</evidence>
<feature type="site" description="Contributes to redox potential value" evidence="4">
    <location>
        <position position="33"/>
    </location>
</feature>
<sequence length="110" mass="11900">MVKSIESYAEFKEIINAEGATAVIDFWATWCGPCKVIGPVFEKLEAQFTNLNFYKVDVDAQEEISAECGIKAMPSFLFFKGGDKVGSVVGADPNKLKAALELQNTEAASA</sequence>
<dbReference type="SUPFAM" id="SSF52833">
    <property type="entry name" value="Thioredoxin-like"/>
    <property type="match status" value="1"/>
</dbReference>
<reference evidence="7 8" key="1">
    <citation type="submission" date="2016-07" db="EMBL/GenBank/DDBJ databases">
        <title>Pervasive Adenine N6-methylation of Active Genes in Fungi.</title>
        <authorList>
            <consortium name="DOE Joint Genome Institute"/>
            <person name="Mondo S.J."/>
            <person name="Dannebaum R.O."/>
            <person name="Kuo R.C."/>
            <person name="Labutti K."/>
            <person name="Haridas S."/>
            <person name="Kuo A."/>
            <person name="Salamov A."/>
            <person name="Ahrendt S.R."/>
            <person name="Lipzen A."/>
            <person name="Sullivan W."/>
            <person name="Andreopoulos W.B."/>
            <person name="Clum A."/>
            <person name="Lindquist E."/>
            <person name="Daum C."/>
            <person name="Ramamoorthy G.K."/>
            <person name="Gryganskyi A."/>
            <person name="Culley D."/>
            <person name="Magnuson J.K."/>
            <person name="James T.Y."/>
            <person name="O'Malley M.A."/>
            <person name="Stajich J.E."/>
            <person name="Spatafora J.W."/>
            <person name="Visel A."/>
            <person name="Grigoriev I.V."/>
        </authorList>
    </citation>
    <scope>NUCLEOTIDE SEQUENCE [LARGE SCALE GENOMIC DNA]</scope>
    <source>
        <strain evidence="7 8">62-1032</strain>
    </source>
</reference>
<gene>
    <name evidence="7" type="ORF">BCR35DRAFT_304796</name>
</gene>
<evidence type="ECO:0000313" key="8">
    <source>
        <dbReference type="Proteomes" id="UP000193467"/>
    </source>
</evidence>
<dbReference type="InterPro" id="IPR017937">
    <property type="entry name" value="Thioredoxin_CS"/>
</dbReference>
<accession>A0A1Y2F645</accession>
<dbReference type="CDD" id="cd02947">
    <property type="entry name" value="TRX_family"/>
    <property type="match status" value="1"/>
</dbReference>
<evidence type="ECO:0000256" key="5">
    <source>
        <dbReference type="PIRSR" id="PIRSR000077-4"/>
    </source>
</evidence>